<dbReference type="InterPro" id="IPR036188">
    <property type="entry name" value="FAD/NAD-bd_sf"/>
</dbReference>
<dbReference type="PANTHER" id="PTHR42877:SF4">
    <property type="entry name" value="FAD_NAD(P)-BINDING DOMAIN-CONTAINING PROTEIN-RELATED"/>
    <property type="match status" value="1"/>
</dbReference>
<sequence>MSLPVTDTSARVATPRQVDTLIIGSGFAGLGAAIKLVQEGKHNFVVLERGNDVGGTWRDNTYPGAACDVPSHLYSYSFALNPEWTRSFSPQPEIQNYISSVARKYNVLDKHIFGCEVQSAHWNGDTARWEVKTTKGEFVAKIVVAAVGALCEPSLPDIAGIEGFEGEIFHSAQWNHDADLAGKRIAVIGTGASAIQIVPQLAKSAAQLDVYQRTAPWILPRADREYTKAEHLAFKYVPGFQKLCRTGIYWMRESQVVGLTKAPIFMKPIQFTAQRHLRRQIKDRELRRKVTPNFQIGCKRMLISNNYYPALAQPNVDVVTDGIAEVRKHSIVDRNGTEREVDAIVVATGFHVTDSPTFAGIFGKDGRSLAQTFDDGGQQGYKGSAIANFPNMFFLVGPNTGLGHSSMVFMIESQVNYVVDAIDVIERYDIGTIEVRQDAQDAFNRDLQDKLSKSVWNNGGCASWYLDKHGNNTTLWPGFTFEFRRLTKQFDLGAYRSVAAGDLPVPAVAAQTATDALDTELTDLDDDKVVAQ</sequence>
<gene>
    <name evidence="5" type="ORF">M2280_004205</name>
</gene>
<evidence type="ECO:0000256" key="2">
    <source>
        <dbReference type="ARBA" id="ARBA00022630"/>
    </source>
</evidence>
<dbReference type="Proteomes" id="UP001160334">
    <property type="component" value="Unassembled WGS sequence"/>
</dbReference>
<dbReference type="InterPro" id="IPR020946">
    <property type="entry name" value="Flavin_mOase-like"/>
</dbReference>
<protein>
    <submittedName>
        <fullName evidence="5">Cation diffusion facilitator CzcD-associated flavoprotein CzcO</fullName>
    </submittedName>
</protein>
<evidence type="ECO:0000256" key="4">
    <source>
        <dbReference type="ARBA" id="ARBA00023002"/>
    </source>
</evidence>
<organism evidence="5 6">
    <name type="scientific">Prescottella agglutinans</name>
    <dbReference type="NCBI Taxonomy" id="1644129"/>
    <lineage>
        <taxon>Bacteria</taxon>
        <taxon>Bacillati</taxon>
        <taxon>Actinomycetota</taxon>
        <taxon>Actinomycetes</taxon>
        <taxon>Mycobacteriales</taxon>
        <taxon>Nocardiaceae</taxon>
        <taxon>Prescottella</taxon>
    </lineage>
</organism>
<evidence type="ECO:0000313" key="6">
    <source>
        <dbReference type="Proteomes" id="UP001160334"/>
    </source>
</evidence>
<dbReference type="InterPro" id="IPR051209">
    <property type="entry name" value="FAD-bind_Monooxygenase_sf"/>
</dbReference>
<keyword evidence="6" id="KW-1185">Reference proteome</keyword>
<dbReference type="PANTHER" id="PTHR42877">
    <property type="entry name" value="L-ORNITHINE N(5)-MONOOXYGENASE-RELATED"/>
    <property type="match status" value="1"/>
</dbReference>
<dbReference type="Gene3D" id="3.50.50.60">
    <property type="entry name" value="FAD/NAD(P)-binding domain"/>
    <property type="match status" value="2"/>
</dbReference>
<comment type="caution">
    <text evidence="5">The sequence shown here is derived from an EMBL/GenBank/DDBJ whole genome shotgun (WGS) entry which is preliminary data.</text>
</comment>
<keyword evidence="4" id="KW-0560">Oxidoreductase</keyword>
<dbReference type="SUPFAM" id="SSF51905">
    <property type="entry name" value="FAD/NAD(P)-binding domain"/>
    <property type="match status" value="2"/>
</dbReference>
<dbReference type="Pfam" id="PF00743">
    <property type="entry name" value="FMO-like"/>
    <property type="match status" value="1"/>
</dbReference>
<dbReference type="PRINTS" id="PR00469">
    <property type="entry name" value="PNDRDTASEII"/>
</dbReference>
<comment type="similarity">
    <text evidence="1">Belongs to the FAD-binding monooxygenase family.</text>
</comment>
<name>A0ABT6MF73_9NOCA</name>
<evidence type="ECO:0000256" key="1">
    <source>
        <dbReference type="ARBA" id="ARBA00010139"/>
    </source>
</evidence>
<accession>A0ABT6MF73</accession>
<keyword evidence="2" id="KW-0285">Flavoprotein</keyword>
<dbReference type="PRINTS" id="PR00368">
    <property type="entry name" value="FADPNR"/>
</dbReference>
<dbReference type="RefSeq" id="WP_280762244.1">
    <property type="nucleotide sequence ID" value="NZ_JARXVC010000012.1"/>
</dbReference>
<proteinExistence type="inferred from homology"/>
<keyword evidence="3" id="KW-0274">FAD</keyword>
<reference evidence="5 6" key="1">
    <citation type="submission" date="2023-04" db="EMBL/GenBank/DDBJ databases">
        <title>Forest soil microbial communities from Buena Vista Peninsula, Colon Province, Panama.</title>
        <authorList>
            <person name="Bouskill N."/>
        </authorList>
    </citation>
    <scope>NUCLEOTIDE SEQUENCE [LARGE SCALE GENOMIC DNA]</scope>
    <source>
        <strain evidence="5 6">CFH S0262</strain>
    </source>
</reference>
<evidence type="ECO:0000313" key="5">
    <source>
        <dbReference type="EMBL" id="MDH6282962.1"/>
    </source>
</evidence>
<dbReference type="EMBL" id="JARXVC010000012">
    <property type="protein sequence ID" value="MDH6282962.1"/>
    <property type="molecule type" value="Genomic_DNA"/>
</dbReference>
<evidence type="ECO:0000256" key="3">
    <source>
        <dbReference type="ARBA" id="ARBA00022827"/>
    </source>
</evidence>